<dbReference type="Pfam" id="PF09916">
    <property type="entry name" value="DUF2145"/>
    <property type="match status" value="1"/>
</dbReference>
<dbReference type="PIRSF" id="PIRSF028477">
    <property type="entry name" value="UCP028477"/>
    <property type="match status" value="1"/>
</dbReference>
<protein>
    <recommendedName>
        <fullName evidence="3">DUF2145 domain-containing protein</fullName>
    </recommendedName>
</protein>
<dbReference type="RefSeq" id="WP_425336970.1">
    <property type="nucleotide sequence ID" value="NZ_LR743507.1"/>
</dbReference>
<sequence>MSHARALSATFAAFAIAAAAALLPVQAQAGRSCEQARPTPALVARGMELAERTSQALDASGARVVILARAGQDLGKYGLRYSHLGLAYKTDAGPWRVVHKLNQCGTAVADIYRQGLGEFFLDDLWRYEAAWVVPAPAVQAQLMAELSGPPGRLVRLHAAPYSIVSYAWGQKYQQSNQWAIETLAAAMEPATIGNRAQAQAWLQFKGYEPTTLRLGPLTRLGGRVGSANVAFDDHPNDKRFSDRIETVTVDSVFAWLPRAGLGAAPVTLKLQ</sequence>
<accession>A0A679IS67</accession>
<feature type="signal peptide" evidence="1">
    <location>
        <begin position="1"/>
        <end position="29"/>
    </location>
</feature>
<evidence type="ECO:0000256" key="1">
    <source>
        <dbReference type="SAM" id="SignalP"/>
    </source>
</evidence>
<gene>
    <name evidence="2" type="ORF">VVAX_00257</name>
</gene>
<dbReference type="AlphaFoldDB" id="A0A679IS67"/>
<organism evidence="2">
    <name type="scientific">Variovorax paradoxus</name>
    <dbReference type="NCBI Taxonomy" id="34073"/>
    <lineage>
        <taxon>Bacteria</taxon>
        <taxon>Pseudomonadati</taxon>
        <taxon>Pseudomonadota</taxon>
        <taxon>Betaproteobacteria</taxon>
        <taxon>Burkholderiales</taxon>
        <taxon>Comamonadaceae</taxon>
        <taxon>Variovorax</taxon>
    </lineage>
</organism>
<name>A0A679IS67_VARPD</name>
<feature type="chain" id="PRO_5025505481" description="DUF2145 domain-containing protein" evidence="1">
    <location>
        <begin position="30"/>
        <end position="271"/>
    </location>
</feature>
<keyword evidence="1" id="KW-0732">Signal</keyword>
<evidence type="ECO:0000313" key="2">
    <source>
        <dbReference type="EMBL" id="CAA2099477.1"/>
    </source>
</evidence>
<reference evidence="2" key="1">
    <citation type="submission" date="2019-12" db="EMBL/GenBank/DDBJ databases">
        <authorList>
            <person name="Cremers G."/>
        </authorList>
    </citation>
    <scope>NUCLEOTIDE SEQUENCE</scope>
    <source>
        <strain evidence="2">Vvax</strain>
    </source>
</reference>
<evidence type="ECO:0008006" key="3">
    <source>
        <dbReference type="Google" id="ProtNLM"/>
    </source>
</evidence>
<proteinExistence type="predicted"/>
<dbReference type="EMBL" id="LR743507">
    <property type="protein sequence ID" value="CAA2099477.1"/>
    <property type="molecule type" value="Genomic_DNA"/>
</dbReference>
<dbReference type="InterPro" id="IPR014547">
    <property type="entry name" value="UCP028477"/>
</dbReference>